<evidence type="ECO:0008006" key="4">
    <source>
        <dbReference type="Google" id="ProtNLM"/>
    </source>
</evidence>
<keyword evidence="1" id="KW-0175">Coiled coil</keyword>
<proteinExistence type="predicted"/>
<name>A0A151JAZ0_9HYME</name>
<dbReference type="AlphaFoldDB" id="A0A151JAZ0"/>
<accession>A0A151JAZ0</accession>
<dbReference type="EMBL" id="KQ979195">
    <property type="protein sequence ID" value="KYN22277.1"/>
    <property type="molecule type" value="Genomic_DNA"/>
</dbReference>
<gene>
    <name evidence="2" type="ORF">ALC57_05313</name>
</gene>
<keyword evidence="3" id="KW-1185">Reference proteome</keyword>
<organism evidence="2 3">
    <name type="scientific">Trachymyrmex cornetzi</name>
    <dbReference type="NCBI Taxonomy" id="471704"/>
    <lineage>
        <taxon>Eukaryota</taxon>
        <taxon>Metazoa</taxon>
        <taxon>Ecdysozoa</taxon>
        <taxon>Arthropoda</taxon>
        <taxon>Hexapoda</taxon>
        <taxon>Insecta</taxon>
        <taxon>Pterygota</taxon>
        <taxon>Neoptera</taxon>
        <taxon>Endopterygota</taxon>
        <taxon>Hymenoptera</taxon>
        <taxon>Apocrita</taxon>
        <taxon>Aculeata</taxon>
        <taxon>Formicoidea</taxon>
        <taxon>Formicidae</taxon>
        <taxon>Myrmicinae</taxon>
        <taxon>Trachymyrmex</taxon>
    </lineage>
</organism>
<protein>
    <recommendedName>
        <fullName evidence="4">RING-type domain-containing protein</fullName>
    </recommendedName>
</protein>
<feature type="coiled-coil region" evidence="1">
    <location>
        <begin position="103"/>
        <end position="130"/>
    </location>
</feature>
<evidence type="ECO:0000313" key="2">
    <source>
        <dbReference type="EMBL" id="KYN22277.1"/>
    </source>
</evidence>
<evidence type="ECO:0000313" key="3">
    <source>
        <dbReference type="Proteomes" id="UP000078492"/>
    </source>
</evidence>
<evidence type="ECO:0000256" key="1">
    <source>
        <dbReference type="SAM" id="Coils"/>
    </source>
</evidence>
<reference evidence="2 3" key="1">
    <citation type="submission" date="2015-09" db="EMBL/GenBank/DDBJ databases">
        <title>Trachymyrmex cornetzi WGS genome.</title>
        <authorList>
            <person name="Nygaard S."/>
            <person name="Hu H."/>
            <person name="Boomsma J."/>
            <person name="Zhang G."/>
        </authorList>
    </citation>
    <scope>NUCLEOTIDE SEQUENCE [LARGE SCALE GENOMIC DNA]</scope>
    <source>
        <strain evidence="2">Tcor2-1</strain>
        <tissue evidence="2">Whole body</tissue>
    </source>
</reference>
<dbReference type="Proteomes" id="UP000078492">
    <property type="component" value="Unassembled WGS sequence"/>
</dbReference>
<sequence length="283" mass="29706">MTQACFACKKFIAAAHALHCIHVSKHIFHEDCVRSGSSRGDVAPLICPVCGDGPLSRGPRMGRAAVSLADEASASSPVSDSLRDAFALLLEKISNIESRLDDLAAVKTQITALEGSHNRLEARVVALEAHSASERQISTSSLGARVEALERERLNAELILFGVVECPAEDPAKVAAGVASALGVGVSAGDISACFRIPARGDRPRPLIVRLSSNGIRNKWIDGKRARGVLEGSEVSPSLAGSRIDVNERLTASAREVYGAARRAVGESGAVFIARGSGMVSFT</sequence>